<dbReference type="Proteomes" id="UP000694904">
    <property type="component" value="Chromosome 5"/>
</dbReference>
<evidence type="ECO:0000256" key="4">
    <source>
        <dbReference type="ARBA" id="ARBA00022816"/>
    </source>
</evidence>
<name>A0ABM1PBW5_DROAR</name>
<evidence type="ECO:0000256" key="8">
    <source>
        <dbReference type="ARBA" id="ARBA00023242"/>
    </source>
</evidence>
<accession>A0ABM1PBW5</accession>
<evidence type="ECO:0000256" key="5">
    <source>
        <dbReference type="ARBA" id="ARBA00022927"/>
    </source>
</evidence>
<evidence type="ECO:0000256" key="7">
    <source>
        <dbReference type="ARBA" id="ARBA00023132"/>
    </source>
</evidence>
<keyword evidence="7 9" id="KW-0906">Nuclear pore complex</keyword>
<feature type="non-terminal residue" evidence="11">
    <location>
        <position position="263"/>
    </location>
</feature>
<keyword evidence="9" id="KW-0472">Membrane</keyword>
<evidence type="ECO:0000256" key="6">
    <source>
        <dbReference type="ARBA" id="ARBA00023010"/>
    </source>
</evidence>
<evidence type="ECO:0000256" key="2">
    <source>
        <dbReference type="ARBA" id="ARBA00005573"/>
    </source>
</evidence>
<dbReference type="PANTHER" id="PTHR13373:SF21">
    <property type="entry name" value="NUCLEAR PORE COMPLEX PROTEIN NUP85"/>
    <property type="match status" value="1"/>
</dbReference>
<reference evidence="11" key="3">
    <citation type="submission" date="2025-08" db="UniProtKB">
        <authorList>
            <consortium name="RefSeq"/>
        </authorList>
    </citation>
    <scope>IDENTIFICATION</scope>
    <source>
        <tissue evidence="11">Whole organism</tissue>
    </source>
</reference>
<comment type="subcellular location">
    <subcellularLocation>
        <location evidence="1 9">Nucleus</location>
        <location evidence="1 9">Nuclear pore complex</location>
    </subcellularLocation>
</comment>
<sequence length="263" mass="29860">MTEDTVPHFEIGDTLAMRCGNTLTASFVPGGSKLALSAYRPVKWSTPDAPSESAGEEPVLIYMAQETTLYTEPLLRSLLAETNATFATLQVLGQGSKGDAKKTVEYIKISRTYRSIIRCCLEKLEHAKQSPEVQENEAIKQRHADAILTFYAIECLWHLFEILYMQQQHNQLIVTQLLEWTRFHYPNTEDAATDLLLMAEEASECESYWDTLKTLIMLGQLDVTRAILSQHRKFNQTAFQTADQVLKSMPVYQDGYAMQKFCS</sequence>
<gene>
    <name evidence="11" type="primary">LOC108614986</name>
</gene>
<dbReference type="GeneID" id="108614986"/>
<evidence type="ECO:0000313" key="10">
    <source>
        <dbReference type="Proteomes" id="UP000694904"/>
    </source>
</evidence>
<keyword evidence="4 9" id="KW-0509">mRNA transport</keyword>
<evidence type="ECO:0000256" key="1">
    <source>
        <dbReference type="ARBA" id="ARBA00004567"/>
    </source>
</evidence>
<evidence type="ECO:0000313" key="11">
    <source>
        <dbReference type="RefSeq" id="XP_017864701.1"/>
    </source>
</evidence>
<organism evidence="10 11">
    <name type="scientific">Drosophila arizonae</name>
    <name type="common">Fruit fly</name>
    <dbReference type="NCBI Taxonomy" id="7263"/>
    <lineage>
        <taxon>Eukaryota</taxon>
        <taxon>Metazoa</taxon>
        <taxon>Ecdysozoa</taxon>
        <taxon>Arthropoda</taxon>
        <taxon>Hexapoda</taxon>
        <taxon>Insecta</taxon>
        <taxon>Pterygota</taxon>
        <taxon>Neoptera</taxon>
        <taxon>Endopterygota</taxon>
        <taxon>Diptera</taxon>
        <taxon>Brachycera</taxon>
        <taxon>Muscomorpha</taxon>
        <taxon>Ephydroidea</taxon>
        <taxon>Drosophilidae</taxon>
        <taxon>Drosophila</taxon>
    </lineage>
</organism>
<keyword evidence="5 9" id="KW-0653">Protein transport</keyword>
<comment type="subunit">
    <text evidence="9">Component of the nuclear pore complex (NPC).</text>
</comment>
<proteinExistence type="inferred from homology"/>
<dbReference type="PANTHER" id="PTHR13373">
    <property type="entry name" value="FROUNT PROTEIN-RELATED"/>
    <property type="match status" value="1"/>
</dbReference>
<dbReference type="Pfam" id="PF07575">
    <property type="entry name" value="Nucleopor_Nup85"/>
    <property type="match status" value="1"/>
</dbReference>
<comment type="function">
    <text evidence="9">Functions as a component of the nuclear pore complex (NPC).</text>
</comment>
<keyword evidence="3 9" id="KW-0813">Transport</keyword>
<dbReference type="InterPro" id="IPR011502">
    <property type="entry name" value="Nucleoporin_Nup85"/>
</dbReference>
<evidence type="ECO:0000256" key="3">
    <source>
        <dbReference type="ARBA" id="ARBA00022448"/>
    </source>
</evidence>
<reference evidence="10" key="2">
    <citation type="journal article" date="2016" name="G3 (Bethesda)">
        <title>Genome Evolution in Three Species of Cactophilic Drosophila.</title>
        <authorList>
            <person name="Sanchez-Flores A."/>
            <person name="Penazola F."/>
            <person name="Carpinteyro-Ponce J."/>
            <person name="Nazario-Yepiz N."/>
            <person name="Abreu-Goodger C."/>
            <person name="Machado C.A."/>
            <person name="Markow T.A."/>
        </authorList>
    </citation>
    <scope>NUCLEOTIDE SEQUENCE [LARGE SCALE GENOMIC DNA]</scope>
</reference>
<keyword evidence="10" id="KW-1185">Reference proteome</keyword>
<keyword evidence="8 9" id="KW-0539">Nucleus</keyword>
<dbReference type="RefSeq" id="XP_017864701.1">
    <property type="nucleotide sequence ID" value="XM_018009212.1"/>
</dbReference>
<reference evidence="10" key="1">
    <citation type="journal article" date="1997" name="Nucleic Acids Res.">
        <title>tRNAscan-SE: a program for improved detection of transfer RNA genes in genomic sequence.</title>
        <authorList>
            <person name="Lowe T.M."/>
            <person name="Eddy S.R."/>
        </authorList>
    </citation>
    <scope>NUCLEOTIDE SEQUENCE [LARGE SCALE GENOMIC DNA]</scope>
</reference>
<protein>
    <recommendedName>
        <fullName evidence="9">Nuclear pore complex protein Nup75</fullName>
    </recommendedName>
    <alternativeName>
        <fullName evidence="9">Nucleoporin Nup85</fullName>
    </alternativeName>
</protein>
<keyword evidence="6 9" id="KW-0811">Translocation</keyword>
<evidence type="ECO:0000256" key="9">
    <source>
        <dbReference type="RuleBase" id="RU365073"/>
    </source>
</evidence>
<comment type="similarity">
    <text evidence="2 9">Belongs to the nucleoporin Nup85 family.</text>
</comment>